<evidence type="ECO:0000313" key="4">
    <source>
        <dbReference type="Proteomes" id="UP001283109"/>
    </source>
</evidence>
<proteinExistence type="predicted"/>
<evidence type="ECO:0000313" key="3">
    <source>
        <dbReference type="EMBL" id="MDW4572074.1"/>
    </source>
</evidence>
<dbReference type="InterPro" id="IPR006938">
    <property type="entry name" value="DUF624"/>
</dbReference>
<dbReference type="Proteomes" id="UP001283109">
    <property type="component" value="Unassembled WGS sequence"/>
</dbReference>
<feature type="transmembrane region" description="Helical" evidence="2">
    <location>
        <begin position="115"/>
        <end position="142"/>
    </location>
</feature>
<reference evidence="3 4" key="1">
    <citation type="submission" date="2023-11" db="EMBL/GenBank/DDBJ databases">
        <title>Draft genome sequence of Microbacterium arthrosphaerae JCM 30492.</title>
        <authorList>
            <person name="Zhang G."/>
            <person name="Ding Y."/>
        </authorList>
    </citation>
    <scope>NUCLEOTIDE SEQUENCE [LARGE SCALE GENOMIC DNA]</scope>
    <source>
        <strain evidence="3 4">JCM 30492</strain>
    </source>
</reference>
<keyword evidence="2" id="KW-0472">Membrane</keyword>
<feature type="compositionally biased region" description="Low complexity" evidence="1">
    <location>
        <begin position="224"/>
        <end position="236"/>
    </location>
</feature>
<dbReference type="EMBL" id="JAWQEV010000001">
    <property type="protein sequence ID" value="MDW4572074.1"/>
    <property type="molecule type" value="Genomic_DNA"/>
</dbReference>
<accession>A0ABU4H2F1</accession>
<feature type="region of interest" description="Disordered" evidence="1">
    <location>
        <begin position="221"/>
        <end position="242"/>
    </location>
</feature>
<feature type="transmembrane region" description="Helical" evidence="2">
    <location>
        <begin position="20"/>
        <end position="39"/>
    </location>
</feature>
<feature type="transmembrane region" description="Helical" evidence="2">
    <location>
        <begin position="182"/>
        <end position="203"/>
    </location>
</feature>
<keyword evidence="2" id="KW-0812">Transmembrane</keyword>
<name>A0ABU4H2F1_9MICO</name>
<dbReference type="RefSeq" id="WP_318352582.1">
    <property type="nucleotide sequence ID" value="NZ_JAWQEV010000001.1"/>
</dbReference>
<keyword evidence="4" id="KW-1185">Reference proteome</keyword>
<evidence type="ECO:0000256" key="1">
    <source>
        <dbReference type="SAM" id="MobiDB-lite"/>
    </source>
</evidence>
<gene>
    <name evidence="3" type="ORF">R8Z58_04700</name>
</gene>
<evidence type="ECO:0000256" key="2">
    <source>
        <dbReference type="SAM" id="Phobius"/>
    </source>
</evidence>
<dbReference type="Pfam" id="PF04854">
    <property type="entry name" value="DUF624"/>
    <property type="match status" value="1"/>
</dbReference>
<comment type="caution">
    <text evidence="3">The sequence shown here is derived from an EMBL/GenBank/DDBJ whole genome shotgun (WGS) entry which is preliminary data.</text>
</comment>
<sequence length="242" mass="25020">MDRLEGGGVVIAEYGWTGRVMAWLRVVSALIVVNLLFVAGTLVGLVVLGAAPAALAATACLTRLRDGVETGLVREFAAVYRAQFWRANLIGLPFALVAVLLAADTMVLPALDGLAAAALAGFTWVAGAAALLVFACALTVAVRYDEIVGAVLRYSVVLPFLSPVMSLAMLVTLGVVGVALTLLPMLVPLVGFAVVLFVAGWFVDHRLAALDPEHPRAGDRHAADASAAIDPDTTPAGAPAVR</sequence>
<organism evidence="3 4">
    <name type="scientific">Microbacterium arthrosphaerae</name>
    <dbReference type="NCBI Taxonomy" id="792652"/>
    <lineage>
        <taxon>Bacteria</taxon>
        <taxon>Bacillati</taxon>
        <taxon>Actinomycetota</taxon>
        <taxon>Actinomycetes</taxon>
        <taxon>Micrococcales</taxon>
        <taxon>Microbacteriaceae</taxon>
        <taxon>Microbacterium</taxon>
    </lineage>
</organism>
<feature type="transmembrane region" description="Helical" evidence="2">
    <location>
        <begin position="84"/>
        <end position="103"/>
    </location>
</feature>
<protein>
    <submittedName>
        <fullName evidence="3">DUF624 domain-containing protein</fullName>
    </submittedName>
</protein>
<feature type="transmembrane region" description="Helical" evidence="2">
    <location>
        <begin position="154"/>
        <end position="176"/>
    </location>
</feature>
<keyword evidence="2" id="KW-1133">Transmembrane helix</keyword>